<gene>
    <name evidence="10" type="ORF">A2936_05515</name>
</gene>
<name>A0A1F7UUQ1_9BACT</name>
<dbReference type="GO" id="GO:0051536">
    <property type="term" value="F:iron-sulfur cluster binding"/>
    <property type="evidence" value="ECO:0007669"/>
    <property type="project" value="UniProtKB-KW"/>
</dbReference>
<dbReference type="PANTHER" id="PTHR11601:SF34">
    <property type="entry name" value="CYSTEINE DESULFURASE"/>
    <property type="match status" value="1"/>
</dbReference>
<dbReference type="FunFam" id="3.40.640.10:FF:000084">
    <property type="entry name" value="IscS-like cysteine desulfurase"/>
    <property type="match status" value="1"/>
</dbReference>
<evidence type="ECO:0000256" key="3">
    <source>
        <dbReference type="ARBA" id="ARBA00022679"/>
    </source>
</evidence>
<dbReference type="Gene3D" id="1.10.260.50">
    <property type="match status" value="1"/>
</dbReference>
<feature type="domain" description="Aminotransferase class V" evidence="9">
    <location>
        <begin position="12"/>
        <end position="384"/>
    </location>
</feature>
<accession>A0A1F7UUQ1</accession>
<evidence type="ECO:0000256" key="2">
    <source>
        <dbReference type="ARBA" id="ARBA00006490"/>
    </source>
</evidence>
<evidence type="ECO:0000259" key="9">
    <source>
        <dbReference type="Pfam" id="PF00266"/>
    </source>
</evidence>
<dbReference type="GO" id="GO:0031071">
    <property type="term" value="F:cysteine desulfurase activity"/>
    <property type="evidence" value="ECO:0007669"/>
    <property type="project" value="UniProtKB-EC"/>
</dbReference>
<keyword evidence="5" id="KW-0663">Pyridoxal phosphate</keyword>
<dbReference type="Gene3D" id="3.40.640.10">
    <property type="entry name" value="Type I PLP-dependent aspartate aminotransferase-like (Major domain)"/>
    <property type="match status" value="1"/>
</dbReference>
<comment type="similarity">
    <text evidence="2">Belongs to the class-V pyridoxal-phosphate-dependent aminotransferase family. NifS/IscS subfamily.</text>
</comment>
<dbReference type="InterPro" id="IPR000192">
    <property type="entry name" value="Aminotrans_V_dom"/>
</dbReference>
<dbReference type="EMBL" id="MGEK01000024">
    <property type="protein sequence ID" value="OGL81995.1"/>
    <property type="molecule type" value="Genomic_DNA"/>
</dbReference>
<dbReference type="AlphaFoldDB" id="A0A1F7UUQ1"/>
<evidence type="ECO:0000256" key="4">
    <source>
        <dbReference type="ARBA" id="ARBA00022723"/>
    </source>
</evidence>
<reference evidence="10 11" key="1">
    <citation type="journal article" date="2016" name="Nat. Commun.">
        <title>Thousands of microbial genomes shed light on interconnected biogeochemical processes in an aquifer system.</title>
        <authorList>
            <person name="Anantharaman K."/>
            <person name="Brown C.T."/>
            <person name="Hug L.A."/>
            <person name="Sharon I."/>
            <person name="Castelle C.J."/>
            <person name="Probst A.J."/>
            <person name="Thomas B.C."/>
            <person name="Singh A."/>
            <person name="Wilkins M.J."/>
            <person name="Karaoz U."/>
            <person name="Brodie E.L."/>
            <person name="Williams K.H."/>
            <person name="Hubbard S.S."/>
            <person name="Banfield J.F."/>
        </authorList>
    </citation>
    <scope>NUCLEOTIDE SEQUENCE [LARGE SCALE GENOMIC DNA]</scope>
</reference>
<dbReference type="SUPFAM" id="SSF53383">
    <property type="entry name" value="PLP-dependent transferases"/>
    <property type="match status" value="1"/>
</dbReference>
<keyword evidence="7" id="KW-0411">Iron-sulfur</keyword>
<protein>
    <submittedName>
        <fullName evidence="10">Cysteine desulfurase NifS</fullName>
    </submittedName>
</protein>
<keyword evidence="3" id="KW-0808">Transferase</keyword>
<evidence type="ECO:0000256" key="5">
    <source>
        <dbReference type="ARBA" id="ARBA00022898"/>
    </source>
</evidence>
<dbReference type="InterPro" id="IPR015422">
    <property type="entry name" value="PyrdxlP-dep_Trfase_small"/>
</dbReference>
<dbReference type="GO" id="GO:0046872">
    <property type="term" value="F:metal ion binding"/>
    <property type="evidence" value="ECO:0007669"/>
    <property type="project" value="UniProtKB-KW"/>
</dbReference>
<comment type="catalytic activity">
    <reaction evidence="8">
        <text>(sulfur carrier)-H + L-cysteine = (sulfur carrier)-SH + L-alanine</text>
        <dbReference type="Rhea" id="RHEA:43892"/>
        <dbReference type="Rhea" id="RHEA-COMP:14737"/>
        <dbReference type="Rhea" id="RHEA-COMP:14739"/>
        <dbReference type="ChEBI" id="CHEBI:29917"/>
        <dbReference type="ChEBI" id="CHEBI:35235"/>
        <dbReference type="ChEBI" id="CHEBI:57972"/>
        <dbReference type="ChEBI" id="CHEBI:64428"/>
        <dbReference type="EC" id="2.8.1.7"/>
    </reaction>
</comment>
<dbReference type="InterPro" id="IPR016454">
    <property type="entry name" value="Cysteine_dSase"/>
</dbReference>
<dbReference type="InterPro" id="IPR015421">
    <property type="entry name" value="PyrdxlP-dep_Trfase_major"/>
</dbReference>
<keyword evidence="6" id="KW-0408">Iron</keyword>
<sequence>MLPEIKQKKEAYLDHAAATYLAPEVEAVMAPFGQKLFGNPSSIHDSGRAAKAAIAEARSQIAKILNAVPEEIIFTASGTMSDNLAILGLARANKSKGRHLIATAIEHHAVLKPFEYLSQKEGFEVTILSVDHDGLVRLEDLEKAIRPETILVSVMYANNEIGTIQPIAEIGELVRRLNKIRAPHQLPRIYFHTDACQAAGALSLDVKDLGVDLLTLNGSKIYGPKGSGVLFVARGVQLEPLILGGGQERSLVAGTENVAGIVGLATALALAQKNRETENQRLINLRDKLIAGVLQRIPKSRLNGHPTKRLPNNANVTILDVEGEAMLLYLNEYGIYAATGSACDSATLDPSHVILALGLPYEFAHGSMRFALGRRTTSEDIDYVLEILPAIVKTLREVSPVKLEMDPALNKHAKILQHAPTLTITTYPLTRRNK</sequence>
<keyword evidence="4" id="KW-0479">Metal-binding</keyword>
<evidence type="ECO:0000256" key="7">
    <source>
        <dbReference type="ARBA" id="ARBA00023014"/>
    </source>
</evidence>
<proteinExistence type="inferred from homology"/>
<evidence type="ECO:0000256" key="6">
    <source>
        <dbReference type="ARBA" id="ARBA00023004"/>
    </source>
</evidence>
<evidence type="ECO:0000313" key="11">
    <source>
        <dbReference type="Proteomes" id="UP000176846"/>
    </source>
</evidence>
<comment type="caution">
    <text evidence="10">The sequence shown here is derived from an EMBL/GenBank/DDBJ whole genome shotgun (WGS) entry which is preliminary data.</text>
</comment>
<evidence type="ECO:0000313" key="10">
    <source>
        <dbReference type="EMBL" id="OGL81995.1"/>
    </source>
</evidence>
<comment type="cofactor">
    <cofactor evidence="1">
        <name>pyridoxal 5'-phosphate</name>
        <dbReference type="ChEBI" id="CHEBI:597326"/>
    </cofactor>
</comment>
<dbReference type="PANTHER" id="PTHR11601">
    <property type="entry name" value="CYSTEINE DESULFURYLASE FAMILY MEMBER"/>
    <property type="match status" value="1"/>
</dbReference>
<evidence type="ECO:0000256" key="8">
    <source>
        <dbReference type="ARBA" id="ARBA00050776"/>
    </source>
</evidence>
<evidence type="ECO:0000256" key="1">
    <source>
        <dbReference type="ARBA" id="ARBA00001933"/>
    </source>
</evidence>
<dbReference type="Pfam" id="PF00266">
    <property type="entry name" value="Aminotran_5"/>
    <property type="match status" value="1"/>
</dbReference>
<organism evidence="10 11">
    <name type="scientific">Candidatus Uhrbacteria bacterium RIFCSPLOWO2_01_FULL_47_25</name>
    <dbReference type="NCBI Taxonomy" id="1802402"/>
    <lineage>
        <taxon>Bacteria</taxon>
        <taxon>Candidatus Uhriibacteriota</taxon>
    </lineage>
</organism>
<dbReference type="InterPro" id="IPR015424">
    <property type="entry name" value="PyrdxlP-dep_Trfase"/>
</dbReference>
<dbReference type="PIRSF" id="PIRSF005572">
    <property type="entry name" value="NifS"/>
    <property type="match status" value="1"/>
</dbReference>
<dbReference type="Proteomes" id="UP000176846">
    <property type="component" value="Unassembled WGS sequence"/>
</dbReference>
<dbReference type="Gene3D" id="3.90.1150.10">
    <property type="entry name" value="Aspartate Aminotransferase, domain 1"/>
    <property type="match status" value="1"/>
</dbReference>